<keyword evidence="3" id="KW-0378">Hydrolase</keyword>
<proteinExistence type="inferred from homology"/>
<accession>A0A520RUW1</accession>
<protein>
    <recommendedName>
        <fullName evidence="2">protein-tyrosine-phosphatase</fullName>
        <ecNumber evidence="2">3.1.3.48</ecNumber>
    </recommendedName>
</protein>
<feature type="active site" evidence="5">
    <location>
        <position position="33"/>
    </location>
</feature>
<evidence type="ECO:0000313" key="8">
    <source>
        <dbReference type="Proteomes" id="UP000320404"/>
    </source>
</evidence>
<dbReference type="PANTHER" id="PTHR11717">
    <property type="entry name" value="LOW MOLECULAR WEIGHT PROTEIN TYROSINE PHOSPHATASE"/>
    <property type="match status" value="1"/>
</dbReference>
<dbReference type="EC" id="3.1.3.48" evidence="2"/>
<reference evidence="7 8" key="1">
    <citation type="submission" date="2019-02" db="EMBL/GenBank/DDBJ databases">
        <title>Prokaryotic population dynamics and viral predation in marine succession experiment using metagenomics: the confinement effect.</title>
        <authorList>
            <person name="Haro-Moreno J.M."/>
            <person name="Rodriguez-Valera F."/>
            <person name="Lopez-Perez M."/>
        </authorList>
    </citation>
    <scope>NUCLEOTIDE SEQUENCE [LARGE SCALE GENOMIC DNA]</scope>
    <source>
        <strain evidence="7">MED-G158</strain>
    </source>
</reference>
<evidence type="ECO:0000256" key="2">
    <source>
        <dbReference type="ARBA" id="ARBA00013064"/>
    </source>
</evidence>
<dbReference type="Gene3D" id="3.40.50.2300">
    <property type="match status" value="1"/>
</dbReference>
<gene>
    <name evidence="7" type="ORF">EVA69_06270</name>
</gene>
<dbReference type="GO" id="GO:0004725">
    <property type="term" value="F:protein tyrosine phosphatase activity"/>
    <property type="evidence" value="ECO:0007669"/>
    <property type="project" value="UniProtKB-EC"/>
</dbReference>
<feature type="active site" description="Proton donor" evidence="5">
    <location>
        <position position="143"/>
    </location>
</feature>
<dbReference type="InterPro" id="IPR017867">
    <property type="entry name" value="Tyr_phospatase_low_mol_wt"/>
</dbReference>
<dbReference type="PRINTS" id="PR00719">
    <property type="entry name" value="LMWPTPASE"/>
</dbReference>
<evidence type="ECO:0000256" key="5">
    <source>
        <dbReference type="PIRSR" id="PIRSR617867-1"/>
    </source>
</evidence>
<dbReference type="InterPro" id="IPR050438">
    <property type="entry name" value="LMW_PTPase"/>
</dbReference>
<feature type="active site" description="Nucleophile" evidence="5">
    <location>
        <position position="27"/>
    </location>
</feature>
<comment type="caution">
    <text evidence="7">The sequence shown here is derived from an EMBL/GenBank/DDBJ whole genome shotgun (WGS) entry which is preliminary data.</text>
</comment>
<comment type="similarity">
    <text evidence="1">Belongs to the low molecular weight phosphotyrosine protein phosphatase family.</text>
</comment>
<evidence type="ECO:0000313" key="7">
    <source>
        <dbReference type="EMBL" id="RZO74040.1"/>
    </source>
</evidence>
<sequence length="177" mass="19044">MSAAGTAKSNPQNQSPDKPAVRLLMVCLGNICRSPTAHGVMEKLITDRGLQELIEVDSAGTGSYHIGESPDPRAAAAAQNRGYDLSAQRARQVNEKDFIAFDHIIAMDNSNLTSLRGGCPAEHQQKLKLLLEFSNTGHDEVPDPYWSGQDGFELVLDLIEDACGALLNSVAGDNRGR</sequence>
<feature type="domain" description="Phosphotyrosine protein phosphatase I" evidence="6">
    <location>
        <begin position="21"/>
        <end position="169"/>
    </location>
</feature>
<evidence type="ECO:0000256" key="4">
    <source>
        <dbReference type="ARBA" id="ARBA00022912"/>
    </source>
</evidence>
<evidence type="ECO:0000256" key="1">
    <source>
        <dbReference type="ARBA" id="ARBA00011063"/>
    </source>
</evidence>
<dbReference type="Pfam" id="PF01451">
    <property type="entry name" value="LMWPc"/>
    <property type="match status" value="1"/>
</dbReference>
<dbReference type="AlphaFoldDB" id="A0A520RUW1"/>
<dbReference type="Proteomes" id="UP000320404">
    <property type="component" value="Unassembled WGS sequence"/>
</dbReference>
<keyword evidence="4" id="KW-0904">Protein phosphatase</keyword>
<evidence type="ECO:0000256" key="3">
    <source>
        <dbReference type="ARBA" id="ARBA00022801"/>
    </source>
</evidence>
<dbReference type="EMBL" id="SHAH01000111">
    <property type="protein sequence ID" value="RZO74040.1"/>
    <property type="molecule type" value="Genomic_DNA"/>
</dbReference>
<dbReference type="FunFam" id="3.40.50.2300:FF:000113">
    <property type="entry name" value="Low molecular weight protein-tyrosine-phosphatase"/>
    <property type="match status" value="1"/>
</dbReference>
<dbReference type="PANTHER" id="PTHR11717:SF7">
    <property type="entry name" value="LOW MOLECULAR WEIGHT PHOSPHOTYROSINE PROTEIN PHOSPHATASE"/>
    <property type="match status" value="1"/>
</dbReference>
<dbReference type="SMART" id="SM00226">
    <property type="entry name" value="LMWPc"/>
    <property type="match status" value="1"/>
</dbReference>
<organism evidence="7 8">
    <name type="scientific">OM182 bacterium</name>
    <dbReference type="NCBI Taxonomy" id="2510334"/>
    <lineage>
        <taxon>Bacteria</taxon>
        <taxon>Pseudomonadati</taxon>
        <taxon>Pseudomonadota</taxon>
        <taxon>Gammaproteobacteria</taxon>
        <taxon>OMG group</taxon>
        <taxon>OM182 clade</taxon>
    </lineage>
</organism>
<dbReference type="SUPFAM" id="SSF52788">
    <property type="entry name" value="Phosphotyrosine protein phosphatases I"/>
    <property type="match status" value="1"/>
</dbReference>
<dbReference type="InterPro" id="IPR036196">
    <property type="entry name" value="Ptyr_pPase_sf"/>
</dbReference>
<dbReference type="InterPro" id="IPR023485">
    <property type="entry name" value="Ptyr_pPase"/>
</dbReference>
<name>A0A520RUW1_9GAMM</name>
<dbReference type="CDD" id="cd16343">
    <property type="entry name" value="LMWPTP"/>
    <property type="match status" value="1"/>
</dbReference>
<evidence type="ECO:0000259" key="6">
    <source>
        <dbReference type="SMART" id="SM00226"/>
    </source>
</evidence>